<feature type="chain" id="PRO_5032327487" description="Outer membrane protein beta-barrel domain-containing protein" evidence="2">
    <location>
        <begin position="24"/>
        <end position="187"/>
    </location>
</feature>
<dbReference type="Proteomes" id="UP000444185">
    <property type="component" value="Unassembled WGS sequence"/>
</dbReference>
<keyword evidence="1 2" id="KW-0732">Signal</keyword>
<dbReference type="SUPFAM" id="SSF56925">
    <property type="entry name" value="OMPA-like"/>
    <property type="match status" value="1"/>
</dbReference>
<reference evidence="4 5" key="1">
    <citation type="submission" date="2019-12" db="EMBL/GenBank/DDBJ databases">
        <title>Genomic-based taxomic classification of the family Erythrobacteraceae.</title>
        <authorList>
            <person name="Xu L."/>
        </authorList>
    </citation>
    <scope>NUCLEOTIDE SEQUENCE [LARGE SCALE GENOMIC DNA]</scope>
    <source>
        <strain evidence="4 5">DSM 16225</strain>
    </source>
</reference>
<sequence>MKKMIFLAGAGLAAAVVPASAQAQDATAGAQPFIGVSAGYHDLGVDDEVTIALEGFEITDSSPILGVVAGVDVPVSESFFAGVEGNYHFGTDAVDSEYGASVRLGYMAEGGAKFYLRGGYQVIDLDPYKLTEPEPPAGSLDDLDDSGGDYLVGAGVEFPIGGIALRVNFDSVGFDTMRATTGVTFSF</sequence>
<comment type="caution">
    <text evidence="4">The sequence shown here is derived from an EMBL/GenBank/DDBJ whole genome shotgun (WGS) entry which is preliminary data.</text>
</comment>
<evidence type="ECO:0000256" key="2">
    <source>
        <dbReference type="SAM" id="SignalP"/>
    </source>
</evidence>
<accession>A0A844XWG4</accession>
<dbReference type="Gene3D" id="2.40.160.20">
    <property type="match status" value="1"/>
</dbReference>
<name>A0A844XWG4_9SPHN</name>
<dbReference type="OrthoDB" id="7594964at2"/>
<protein>
    <recommendedName>
        <fullName evidence="3">Outer membrane protein beta-barrel domain-containing protein</fullName>
    </recommendedName>
</protein>
<dbReference type="AlphaFoldDB" id="A0A844XWG4"/>
<organism evidence="4 5">
    <name type="scientific">Qipengyuania gaetbuli</name>
    <dbReference type="NCBI Taxonomy" id="266952"/>
    <lineage>
        <taxon>Bacteria</taxon>
        <taxon>Pseudomonadati</taxon>
        <taxon>Pseudomonadota</taxon>
        <taxon>Alphaproteobacteria</taxon>
        <taxon>Sphingomonadales</taxon>
        <taxon>Erythrobacteraceae</taxon>
        <taxon>Qipengyuania</taxon>
    </lineage>
</organism>
<dbReference type="RefSeq" id="WP_160606740.1">
    <property type="nucleotide sequence ID" value="NZ_WTYF01000004.1"/>
</dbReference>
<dbReference type="Pfam" id="PF13505">
    <property type="entry name" value="OMP_b-brl"/>
    <property type="match status" value="1"/>
</dbReference>
<dbReference type="EMBL" id="WTYF01000004">
    <property type="protein sequence ID" value="MXO50240.1"/>
    <property type="molecule type" value="Genomic_DNA"/>
</dbReference>
<keyword evidence="5" id="KW-1185">Reference proteome</keyword>
<feature type="signal peptide" evidence="2">
    <location>
        <begin position="1"/>
        <end position="23"/>
    </location>
</feature>
<dbReference type="InterPro" id="IPR011250">
    <property type="entry name" value="OMP/PagP_B-barrel"/>
</dbReference>
<dbReference type="InterPro" id="IPR027385">
    <property type="entry name" value="Beta-barrel_OMP"/>
</dbReference>
<gene>
    <name evidence="4" type="ORF">GRI42_02860</name>
</gene>
<evidence type="ECO:0000313" key="4">
    <source>
        <dbReference type="EMBL" id="MXO50240.1"/>
    </source>
</evidence>
<evidence type="ECO:0000256" key="1">
    <source>
        <dbReference type="ARBA" id="ARBA00022729"/>
    </source>
</evidence>
<proteinExistence type="predicted"/>
<evidence type="ECO:0000313" key="5">
    <source>
        <dbReference type="Proteomes" id="UP000444185"/>
    </source>
</evidence>
<evidence type="ECO:0000259" key="3">
    <source>
        <dbReference type="Pfam" id="PF13505"/>
    </source>
</evidence>
<feature type="domain" description="Outer membrane protein beta-barrel" evidence="3">
    <location>
        <begin position="13"/>
        <end position="179"/>
    </location>
</feature>